<dbReference type="RefSeq" id="WP_379862844.1">
    <property type="nucleotide sequence ID" value="NZ_JBHTBW010000003.1"/>
</dbReference>
<comment type="caution">
    <text evidence="1">The sequence shown here is derived from an EMBL/GenBank/DDBJ whole genome shotgun (WGS) entry which is preliminary data.</text>
</comment>
<dbReference type="EMBL" id="JBHTBW010000003">
    <property type="protein sequence ID" value="MFC7439661.1"/>
    <property type="molecule type" value="Genomic_DNA"/>
</dbReference>
<accession>A0ABW2RFD9</accession>
<evidence type="ECO:0000313" key="1">
    <source>
        <dbReference type="EMBL" id="MFC7439661.1"/>
    </source>
</evidence>
<dbReference type="Proteomes" id="UP001596500">
    <property type="component" value="Unassembled WGS sequence"/>
</dbReference>
<protein>
    <recommendedName>
        <fullName evidence="3">Secreted protein</fullName>
    </recommendedName>
</protein>
<proteinExistence type="predicted"/>
<sequence>MSMKAHSFQLRLLWLSRPRPVWLWPVRSPVRPCRGAVQGRHDVGLRDYAKRCVVRLGTAVDVNALAHQPRYRDRKPCAACTPAGFLRDFRCGQWKSASTLKPVGGGFFAFHQASSSQKSGALR</sequence>
<evidence type="ECO:0008006" key="3">
    <source>
        <dbReference type="Google" id="ProtNLM"/>
    </source>
</evidence>
<name>A0ABW2RFD9_9BACL</name>
<evidence type="ECO:0000313" key="2">
    <source>
        <dbReference type="Proteomes" id="UP001596500"/>
    </source>
</evidence>
<reference evidence="2" key="1">
    <citation type="journal article" date="2019" name="Int. J. Syst. Evol. Microbiol.">
        <title>The Global Catalogue of Microorganisms (GCM) 10K type strain sequencing project: providing services to taxonomists for standard genome sequencing and annotation.</title>
        <authorList>
            <consortium name="The Broad Institute Genomics Platform"/>
            <consortium name="The Broad Institute Genome Sequencing Center for Infectious Disease"/>
            <person name="Wu L."/>
            <person name="Ma J."/>
        </authorList>
    </citation>
    <scope>NUCLEOTIDE SEQUENCE [LARGE SCALE GENOMIC DNA]</scope>
    <source>
        <strain evidence="2">CGMCC 1.12942</strain>
    </source>
</reference>
<organism evidence="1 2">
    <name type="scientific">Laceyella putida</name>
    <dbReference type="NCBI Taxonomy" id="110101"/>
    <lineage>
        <taxon>Bacteria</taxon>
        <taxon>Bacillati</taxon>
        <taxon>Bacillota</taxon>
        <taxon>Bacilli</taxon>
        <taxon>Bacillales</taxon>
        <taxon>Thermoactinomycetaceae</taxon>
        <taxon>Laceyella</taxon>
    </lineage>
</organism>
<keyword evidence="2" id="KW-1185">Reference proteome</keyword>
<gene>
    <name evidence="1" type="ORF">ACFQNG_00555</name>
</gene>